<protein>
    <submittedName>
        <fullName evidence="1">Uncharacterized protein</fullName>
    </submittedName>
</protein>
<dbReference type="AlphaFoldDB" id="A0A9D1LUX7"/>
<dbReference type="Pfam" id="PF18937">
    <property type="entry name" value="DUF5685"/>
    <property type="match status" value="1"/>
</dbReference>
<dbReference type="Proteomes" id="UP000824111">
    <property type="component" value="Unassembled WGS sequence"/>
</dbReference>
<sequence>MFGYVNVYQDELKVWQYKRFRAYYCGLCRAIGRLGSQAARLGLSYDMTFLAILLSALDPAPSETEQKACAAHPFHKRENVVRDAAVDYAAHMSILLMYLKFYDDWKDDKSIKALLLMGLYRRAVRKAKKQHQAAYDRIWAQLEALSGLERQGCGEIDAAADCFAKILELLFTPDFITDENQRRALAWLGYNTGRWIYIIDAYADLEKDRKRGSYNPFLQAGKAASKQDLDISLTYTLHNIASAYELLPIHKNDEILRNILYLGLKTRQDSILNCKEEGHEPL</sequence>
<evidence type="ECO:0000313" key="1">
    <source>
        <dbReference type="EMBL" id="HIU48526.1"/>
    </source>
</evidence>
<reference evidence="1" key="2">
    <citation type="journal article" date="2021" name="PeerJ">
        <title>Extensive microbial diversity within the chicken gut microbiome revealed by metagenomics and culture.</title>
        <authorList>
            <person name="Gilroy R."/>
            <person name="Ravi A."/>
            <person name="Getino M."/>
            <person name="Pursley I."/>
            <person name="Horton D.L."/>
            <person name="Alikhan N.F."/>
            <person name="Baker D."/>
            <person name="Gharbi K."/>
            <person name="Hall N."/>
            <person name="Watson M."/>
            <person name="Adriaenssens E.M."/>
            <person name="Foster-Nyarko E."/>
            <person name="Jarju S."/>
            <person name="Secka A."/>
            <person name="Antonio M."/>
            <person name="Oren A."/>
            <person name="Chaudhuri R.R."/>
            <person name="La Ragione R."/>
            <person name="Hildebrand F."/>
            <person name="Pallen M.J."/>
        </authorList>
    </citation>
    <scope>NUCLEOTIDE SEQUENCE</scope>
    <source>
        <strain evidence="1">ChiSjej4B22-9803</strain>
    </source>
</reference>
<gene>
    <name evidence="1" type="ORF">IAB04_04130</name>
</gene>
<organism evidence="1 2">
    <name type="scientific">Candidatus Avimonoglobus intestinipullorum</name>
    <dbReference type="NCBI Taxonomy" id="2840699"/>
    <lineage>
        <taxon>Bacteria</taxon>
        <taxon>Bacillati</taxon>
        <taxon>Bacillota</taxon>
        <taxon>Clostridia</taxon>
        <taxon>Eubacteriales</taxon>
        <taxon>Candidatus Avimonoglobus</taxon>
    </lineage>
</organism>
<dbReference type="InterPro" id="IPR043740">
    <property type="entry name" value="DUF5685"/>
</dbReference>
<accession>A0A9D1LUX7</accession>
<reference evidence="1" key="1">
    <citation type="submission" date="2020-10" db="EMBL/GenBank/DDBJ databases">
        <authorList>
            <person name="Gilroy R."/>
        </authorList>
    </citation>
    <scope>NUCLEOTIDE SEQUENCE</scope>
    <source>
        <strain evidence="1">ChiSjej4B22-9803</strain>
    </source>
</reference>
<evidence type="ECO:0000313" key="2">
    <source>
        <dbReference type="Proteomes" id="UP000824111"/>
    </source>
</evidence>
<comment type="caution">
    <text evidence="1">The sequence shown here is derived from an EMBL/GenBank/DDBJ whole genome shotgun (WGS) entry which is preliminary data.</text>
</comment>
<proteinExistence type="predicted"/>
<dbReference type="EMBL" id="DVND01000109">
    <property type="protein sequence ID" value="HIU48526.1"/>
    <property type="molecule type" value="Genomic_DNA"/>
</dbReference>
<name>A0A9D1LUX7_9FIRM</name>